<evidence type="ECO:0000313" key="2">
    <source>
        <dbReference type="Proteomes" id="UP000305067"/>
    </source>
</evidence>
<keyword evidence="2" id="KW-1185">Reference proteome</keyword>
<organism evidence="1 2">
    <name type="scientific">Pterulicium gracile</name>
    <dbReference type="NCBI Taxonomy" id="1884261"/>
    <lineage>
        <taxon>Eukaryota</taxon>
        <taxon>Fungi</taxon>
        <taxon>Dikarya</taxon>
        <taxon>Basidiomycota</taxon>
        <taxon>Agaricomycotina</taxon>
        <taxon>Agaricomycetes</taxon>
        <taxon>Agaricomycetidae</taxon>
        <taxon>Agaricales</taxon>
        <taxon>Pleurotineae</taxon>
        <taxon>Pterulaceae</taxon>
        <taxon>Pterulicium</taxon>
    </lineage>
</organism>
<gene>
    <name evidence="1" type="ORF">BDV98DRAFT_345449</name>
</gene>
<dbReference type="EMBL" id="ML178871">
    <property type="protein sequence ID" value="TFK95895.1"/>
    <property type="molecule type" value="Genomic_DNA"/>
</dbReference>
<sequence>METILSTAKPYSLTDITSEAAEAIKQSDAAHLQLMEFNVLVEGASFLWKVKSVEVSRRRVSFFWVQFAALPDGEDSLTEEEISMLLEEDNVGSQIRVSEGDLVRLLRRSVMH</sequence>
<dbReference type="Proteomes" id="UP000305067">
    <property type="component" value="Unassembled WGS sequence"/>
</dbReference>
<proteinExistence type="predicted"/>
<dbReference type="AlphaFoldDB" id="A0A5C3Q1B5"/>
<reference evidence="1 2" key="1">
    <citation type="journal article" date="2019" name="Nat. Ecol. Evol.">
        <title>Megaphylogeny resolves global patterns of mushroom evolution.</title>
        <authorList>
            <person name="Varga T."/>
            <person name="Krizsan K."/>
            <person name="Foldi C."/>
            <person name="Dima B."/>
            <person name="Sanchez-Garcia M."/>
            <person name="Sanchez-Ramirez S."/>
            <person name="Szollosi G.J."/>
            <person name="Szarkandi J.G."/>
            <person name="Papp V."/>
            <person name="Albert L."/>
            <person name="Andreopoulos W."/>
            <person name="Angelini C."/>
            <person name="Antonin V."/>
            <person name="Barry K.W."/>
            <person name="Bougher N.L."/>
            <person name="Buchanan P."/>
            <person name="Buyck B."/>
            <person name="Bense V."/>
            <person name="Catcheside P."/>
            <person name="Chovatia M."/>
            <person name="Cooper J."/>
            <person name="Damon W."/>
            <person name="Desjardin D."/>
            <person name="Finy P."/>
            <person name="Geml J."/>
            <person name="Haridas S."/>
            <person name="Hughes K."/>
            <person name="Justo A."/>
            <person name="Karasinski D."/>
            <person name="Kautmanova I."/>
            <person name="Kiss B."/>
            <person name="Kocsube S."/>
            <person name="Kotiranta H."/>
            <person name="LaButti K.M."/>
            <person name="Lechner B.E."/>
            <person name="Liimatainen K."/>
            <person name="Lipzen A."/>
            <person name="Lukacs Z."/>
            <person name="Mihaltcheva S."/>
            <person name="Morgado L.N."/>
            <person name="Niskanen T."/>
            <person name="Noordeloos M.E."/>
            <person name="Ohm R.A."/>
            <person name="Ortiz-Santana B."/>
            <person name="Ovrebo C."/>
            <person name="Racz N."/>
            <person name="Riley R."/>
            <person name="Savchenko A."/>
            <person name="Shiryaev A."/>
            <person name="Soop K."/>
            <person name="Spirin V."/>
            <person name="Szebenyi C."/>
            <person name="Tomsovsky M."/>
            <person name="Tulloss R.E."/>
            <person name="Uehling J."/>
            <person name="Grigoriev I.V."/>
            <person name="Vagvolgyi C."/>
            <person name="Papp T."/>
            <person name="Martin F.M."/>
            <person name="Miettinen O."/>
            <person name="Hibbett D.S."/>
            <person name="Nagy L.G."/>
        </authorList>
    </citation>
    <scope>NUCLEOTIDE SEQUENCE [LARGE SCALE GENOMIC DNA]</scope>
    <source>
        <strain evidence="1 2">CBS 309.79</strain>
    </source>
</reference>
<accession>A0A5C3Q1B5</accession>
<name>A0A5C3Q1B5_9AGAR</name>
<evidence type="ECO:0000313" key="1">
    <source>
        <dbReference type="EMBL" id="TFK95895.1"/>
    </source>
</evidence>
<protein>
    <submittedName>
        <fullName evidence="1">Uncharacterized protein</fullName>
    </submittedName>
</protein>